<dbReference type="Gene3D" id="3.30.420.10">
    <property type="entry name" value="Ribonuclease H-like superfamily/Ribonuclease H"/>
    <property type="match status" value="1"/>
</dbReference>
<proteinExistence type="predicted"/>
<dbReference type="GO" id="GO:0003676">
    <property type="term" value="F:nucleic acid binding"/>
    <property type="evidence" value="ECO:0007669"/>
    <property type="project" value="InterPro"/>
</dbReference>
<dbReference type="AlphaFoldDB" id="A0AAE1WAG7"/>
<reference evidence="2" key="2">
    <citation type="journal article" date="2024" name="Plant">
        <title>Genomic evolution and insights into agronomic trait innovations of Sesamum species.</title>
        <authorList>
            <person name="Miao H."/>
            <person name="Wang L."/>
            <person name="Qu L."/>
            <person name="Liu H."/>
            <person name="Sun Y."/>
            <person name="Le M."/>
            <person name="Wang Q."/>
            <person name="Wei S."/>
            <person name="Zheng Y."/>
            <person name="Lin W."/>
            <person name="Duan Y."/>
            <person name="Cao H."/>
            <person name="Xiong S."/>
            <person name="Wang X."/>
            <person name="Wei L."/>
            <person name="Li C."/>
            <person name="Ma Q."/>
            <person name="Ju M."/>
            <person name="Zhao R."/>
            <person name="Li G."/>
            <person name="Mu C."/>
            <person name="Tian Q."/>
            <person name="Mei H."/>
            <person name="Zhang T."/>
            <person name="Gao T."/>
            <person name="Zhang H."/>
        </authorList>
    </citation>
    <scope>NUCLEOTIDE SEQUENCE</scope>
    <source>
        <strain evidence="2">K16</strain>
    </source>
</reference>
<name>A0AAE1WAG7_9LAMI</name>
<dbReference type="InterPro" id="IPR036397">
    <property type="entry name" value="RNaseH_sf"/>
</dbReference>
<dbReference type="Proteomes" id="UP001289374">
    <property type="component" value="Unassembled WGS sequence"/>
</dbReference>
<gene>
    <name evidence="2" type="ORF">Sango_2309700</name>
</gene>
<keyword evidence="3" id="KW-1185">Reference proteome</keyword>
<sequence length="249" mass="27625">MLVQGIKKKLDRAGGNWVEELTSVLWSYRTTPRGSIGKNPFTLVYGTEAIILAELGIPSHRILHFNEETRRKGRPPDEGLPPSGVEDILGPSGKAPPAYSLGDYFFIDRPAFANLRRGIPSSARMSASMPYTRKKRAFLCGTFRGGPDTVSNLDLTVGLGMRYRVVNQSRPGGGRRQLPGPSSCLVLRLRIRLRIRSFKGLSSGTSSWVVPVILEMKSAKAWVLMVVRDRYEMSYSLCSIAHFTNRPDA</sequence>
<dbReference type="PANTHER" id="PTHR48475">
    <property type="entry name" value="RIBONUCLEASE H"/>
    <property type="match status" value="1"/>
</dbReference>
<accession>A0AAE1WAG7</accession>
<dbReference type="EMBL" id="JACGWL010000013">
    <property type="protein sequence ID" value="KAK4389727.1"/>
    <property type="molecule type" value="Genomic_DNA"/>
</dbReference>
<reference evidence="2" key="1">
    <citation type="submission" date="2020-06" db="EMBL/GenBank/DDBJ databases">
        <authorList>
            <person name="Li T."/>
            <person name="Hu X."/>
            <person name="Zhang T."/>
            <person name="Song X."/>
            <person name="Zhang H."/>
            <person name="Dai N."/>
            <person name="Sheng W."/>
            <person name="Hou X."/>
            <person name="Wei L."/>
        </authorList>
    </citation>
    <scope>NUCLEOTIDE SEQUENCE</scope>
    <source>
        <strain evidence="2">K16</strain>
        <tissue evidence="2">Leaf</tissue>
    </source>
</reference>
<feature type="region of interest" description="Disordered" evidence="1">
    <location>
        <begin position="67"/>
        <end position="92"/>
    </location>
</feature>
<protein>
    <submittedName>
        <fullName evidence="2">Uncharacterized protein</fullName>
    </submittedName>
</protein>
<evidence type="ECO:0000256" key="1">
    <source>
        <dbReference type="SAM" id="MobiDB-lite"/>
    </source>
</evidence>
<evidence type="ECO:0000313" key="3">
    <source>
        <dbReference type="Proteomes" id="UP001289374"/>
    </source>
</evidence>
<dbReference type="PANTHER" id="PTHR48475:SF2">
    <property type="entry name" value="RIBONUCLEASE H"/>
    <property type="match status" value="1"/>
</dbReference>
<evidence type="ECO:0000313" key="2">
    <source>
        <dbReference type="EMBL" id="KAK4389727.1"/>
    </source>
</evidence>
<feature type="compositionally biased region" description="Basic and acidic residues" evidence="1">
    <location>
        <begin position="67"/>
        <end position="77"/>
    </location>
</feature>
<comment type="caution">
    <text evidence="2">The sequence shown here is derived from an EMBL/GenBank/DDBJ whole genome shotgun (WGS) entry which is preliminary data.</text>
</comment>
<organism evidence="2 3">
    <name type="scientific">Sesamum angolense</name>
    <dbReference type="NCBI Taxonomy" id="2727404"/>
    <lineage>
        <taxon>Eukaryota</taxon>
        <taxon>Viridiplantae</taxon>
        <taxon>Streptophyta</taxon>
        <taxon>Embryophyta</taxon>
        <taxon>Tracheophyta</taxon>
        <taxon>Spermatophyta</taxon>
        <taxon>Magnoliopsida</taxon>
        <taxon>eudicotyledons</taxon>
        <taxon>Gunneridae</taxon>
        <taxon>Pentapetalae</taxon>
        <taxon>asterids</taxon>
        <taxon>lamiids</taxon>
        <taxon>Lamiales</taxon>
        <taxon>Pedaliaceae</taxon>
        <taxon>Sesamum</taxon>
    </lineage>
</organism>